<accession>A0ABV4MCP7</accession>
<name>A0ABV4MCP7_9VIBR</name>
<dbReference type="SUPFAM" id="SSF53850">
    <property type="entry name" value="Periplasmic binding protein-like II"/>
    <property type="match status" value="1"/>
</dbReference>
<protein>
    <submittedName>
        <fullName evidence="4">Substrate-binding periplasmic protein</fullName>
    </submittedName>
</protein>
<keyword evidence="5" id="KW-1185">Reference proteome</keyword>
<evidence type="ECO:0000259" key="3">
    <source>
        <dbReference type="Pfam" id="PF00497"/>
    </source>
</evidence>
<dbReference type="Gene3D" id="3.40.190.10">
    <property type="entry name" value="Periplasmic binding protein-like II"/>
    <property type="match status" value="2"/>
</dbReference>
<dbReference type="InterPro" id="IPR001638">
    <property type="entry name" value="Solute-binding_3/MltF_N"/>
</dbReference>
<evidence type="ECO:0000256" key="1">
    <source>
        <dbReference type="ARBA" id="ARBA00010333"/>
    </source>
</evidence>
<proteinExistence type="inferred from homology"/>
<dbReference type="Proteomes" id="UP001569151">
    <property type="component" value="Unassembled WGS sequence"/>
</dbReference>
<dbReference type="PANTHER" id="PTHR35936">
    <property type="entry name" value="MEMBRANE-BOUND LYTIC MUREIN TRANSGLYCOSYLASE F"/>
    <property type="match status" value="1"/>
</dbReference>
<feature type="domain" description="Solute-binding protein family 3/N-terminal" evidence="3">
    <location>
        <begin position="27"/>
        <end position="263"/>
    </location>
</feature>
<gene>
    <name evidence="4" type="ORF">ACED39_00985</name>
</gene>
<dbReference type="RefSeq" id="WP_371717200.1">
    <property type="nucleotide sequence ID" value="NZ_JBGOOF010000001.1"/>
</dbReference>
<dbReference type="Pfam" id="PF00497">
    <property type="entry name" value="SBP_bac_3"/>
    <property type="match status" value="1"/>
</dbReference>
<evidence type="ECO:0000256" key="2">
    <source>
        <dbReference type="ARBA" id="ARBA00022729"/>
    </source>
</evidence>
<keyword evidence="2" id="KW-0732">Signal</keyword>
<dbReference type="PANTHER" id="PTHR35936:SF25">
    <property type="entry name" value="ABC TRANSPORTER SUBSTRATE-BINDING PROTEIN"/>
    <property type="match status" value="1"/>
</dbReference>
<evidence type="ECO:0000313" key="5">
    <source>
        <dbReference type="Proteomes" id="UP001569151"/>
    </source>
</evidence>
<evidence type="ECO:0000313" key="4">
    <source>
        <dbReference type="EMBL" id="MEZ8207350.1"/>
    </source>
</evidence>
<organism evidence="4 5">
    <name type="scientific">Vibrio bivalvicida</name>
    <dbReference type="NCBI Taxonomy" id="1276888"/>
    <lineage>
        <taxon>Bacteria</taxon>
        <taxon>Pseudomonadati</taxon>
        <taxon>Pseudomonadota</taxon>
        <taxon>Gammaproteobacteria</taxon>
        <taxon>Vibrionales</taxon>
        <taxon>Vibrionaceae</taxon>
        <taxon>Vibrio</taxon>
        <taxon>Vibrio oreintalis group</taxon>
    </lineage>
</organism>
<comment type="caution">
    <text evidence="4">The sequence shown here is derived from an EMBL/GenBank/DDBJ whole genome shotgun (WGS) entry which is preliminary data.</text>
</comment>
<comment type="similarity">
    <text evidence="1">Belongs to the bacterial solute-binding protein 3 family.</text>
</comment>
<sequence length="264" mass="30361">MKKIRMFTLLIIVVLAGPTFAKPTKVIIYTETAYPPYSFSDNGKAVGIYPDIVRLIAKQMPEFDIRLEPTPWDRGLKLLEHGKGFALVPPYYLPDIRPYIAPYSKPILEEDVTLYCHVSIIPKLGDSIDWPESFYGLRIGVNSGYHLGDLSFWQAVENGDLYVREAATTKENILKLNAKRNDCYLHIALSVEWTLKQLTTQEIIDTSDWLKPVRKISSQFGYIGYTAIDDQYPFKQKFVEQFNQKLFEQQKSGGIEKVIKSYFD</sequence>
<dbReference type="EMBL" id="JBGOOS010000001">
    <property type="protein sequence ID" value="MEZ8207350.1"/>
    <property type="molecule type" value="Genomic_DNA"/>
</dbReference>
<reference evidence="4 5" key="1">
    <citation type="submission" date="2024-06" db="EMBL/GenBank/DDBJ databases">
        <authorList>
            <person name="Steensen K."/>
            <person name="Seneca J."/>
            <person name="Bartlau N."/>
            <person name="Yu A.X."/>
            <person name="Polz M.F."/>
        </authorList>
    </citation>
    <scope>NUCLEOTIDE SEQUENCE [LARGE SCALE GENOMIC DNA]</scope>
    <source>
        <strain evidence="4 5">1F146</strain>
    </source>
</reference>